<dbReference type="Gene3D" id="1.20.1640.10">
    <property type="entry name" value="Multidrug efflux transporter AcrB transmembrane domain"/>
    <property type="match status" value="2"/>
</dbReference>
<keyword evidence="3" id="KW-1185">Reference proteome</keyword>
<dbReference type="GO" id="GO:0042910">
    <property type="term" value="F:xenobiotic transmembrane transporter activity"/>
    <property type="evidence" value="ECO:0007669"/>
    <property type="project" value="TreeGrafter"/>
</dbReference>
<feature type="transmembrane region" description="Helical" evidence="1">
    <location>
        <begin position="860"/>
        <end position="879"/>
    </location>
</feature>
<dbReference type="SUPFAM" id="SSF82714">
    <property type="entry name" value="Multidrug efflux transporter AcrB TolC docking domain, DN and DC subdomains"/>
    <property type="match status" value="2"/>
</dbReference>
<evidence type="ECO:0000313" key="2">
    <source>
        <dbReference type="EMBL" id="TCO16001.1"/>
    </source>
</evidence>
<dbReference type="RefSeq" id="WP_132001812.1">
    <property type="nucleotide sequence ID" value="NZ_JBHUNN010000002.1"/>
</dbReference>
<protein>
    <submittedName>
        <fullName evidence="2">Multidrug efflux pump subunit AcrB</fullName>
    </submittedName>
</protein>
<feature type="transmembrane region" description="Helical" evidence="1">
    <location>
        <begin position="912"/>
        <end position="933"/>
    </location>
</feature>
<feature type="transmembrane region" description="Helical" evidence="1">
    <location>
        <begin position="526"/>
        <end position="544"/>
    </location>
</feature>
<proteinExistence type="predicted"/>
<dbReference type="AlphaFoldDB" id="A0A4R2GXN5"/>
<dbReference type="InterPro" id="IPR027463">
    <property type="entry name" value="AcrB_DN_DC_subdom"/>
</dbReference>
<dbReference type="Gene3D" id="3.30.70.1320">
    <property type="entry name" value="Multidrug efflux transporter AcrB pore domain like"/>
    <property type="match status" value="1"/>
</dbReference>
<sequence length="1033" mass="112450">MKGFNLSAWAVRHPALILFLIIAVSAGGLISYLRLGRAEDPSFTIKVVIVTAIWPGATAREMQEQVADPIEKKLQELPYFDKVITYVKPSFTAMQVAFRDTTPPKEVPQLFYQLRKKMSDLKPSLPSGLIGPNFNDEYGDVDSILYMMTGDGASYAQMKKVAEGLRQALLRVPDVTKVNLYGTQDEKIFVEFSHARLASLGIPVQSLFDSLARQNAVVPAGVVETNAQRVPLRVTGALDGARAVEETPVEANGRVFRLGDIATVTRGFKDPPDYIIRQEDKPAIGIGVVMARGGNILDFGKNVSAARDVFMAAAPQGVSLTQVADQPLVVDHAVGEFVRSFIEALGIVLLVSFVSLGWRTGIVVALSVPLVLAIVFIVMAAMGLDLHRITLGALIIALGLLVDDAIIAIEMMVVKMEQGVNRMEAAAFAWTSTAFPMLTGTLVTAAGFLPIGFNNSATGEYAGGIFWVVAIALVASWFVAVIFTPYLGVKLLPDMSKGHHDPNAIYQTRLYRGLRAVITWCVDHRLTVVAATAGVFVLALVGFTKVEQQFFPLSERPELFLQMRMPEGAGMGATTTTAQQAEKLLHNDRDIATYTTYIGQGSPRFWLGLNPQLPNEAFAEIVILTRGVEERERVKARLDKAIADGALTQARVRVDRFNFGPPVGFPVQFRVIGPDTGKVRDYANQVRDVMRANRNIIDPHLDWNEQSPSVRLVVDQERARALGLTPQDLSQSLQTLLSGVTVTTVRDGVEKVDVVARTLPSERLDLGKIADLSVMTRGGASVPLAQVARLEYLHEEPIMWRRNRDMVMTVRADIVDGVQAPDVTMQIWPKLKAISDAMPPAYRIEMGGAIEESQKGNASLVGLIPLMVIIMLTLLMIQLQSFSRLALTFMTAPLGIIGATLGLLLFRQPFGFVALLGLIALAGMIMRNTVILVDQIETDVAHGATRRQGIIEATVRRARPVVLTALAAILAMIPLSRSAFWGPMATTIMGGLFVATFLTLLFLPALYALSFRKSLDTKPAGANNGAMTEGPHP</sequence>
<dbReference type="PRINTS" id="PR00702">
    <property type="entry name" value="ACRIFLAVINRP"/>
</dbReference>
<dbReference type="Gene3D" id="3.30.2090.10">
    <property type="entry name" value="Multidrug efflux transporter AcrB TolC docking domain, DN and DC subdomains"/>
    <property type="match status" value="2"/>
</dbReference>
<feature type="transmembrane region" description="Helical" evidence="1">
    <location>
        <begin position="886"/>
        <end position="906"/>
    </location>
</feature>
<dbReference type="Pfam" id="PF00873">
    <property type="entry name" value="ACR_tran"/>
    <property type="match status" value="1"/>
</dbReference>
<dbReference type="InterPro" id="IPR001036">
    <property type="entry name" value="Acrflvin-R"/>
</dbReference>
<feature type="transmembrane region" description="Helical" evidence="1">
    <location>
        <begin position="389"/>
        <end position="413"/>
    </location>
</feature>
<feature type="transmembrane region" description="Helical" evidence="1">
    <location>
        <begin position="337"/>
        <end position="356"/>
    </location>
</feature>
<keyword evidence="1" id="KW-1133">Transmembrane helix</keyword>
<reference evidence="2 3" key="1">
    <citation type="submission" date="2019-03" db="EMBL/GenBank/DDBJ databases">
        <title>Genomic Encyclopedia of Type Strains, Phase IV (KMG-IV): sequencing the most valuable type-strain genomes for metagenomic binning, comparative biology and taxonomic classification.</title>
        <authorList>
            <person name="Goeker M."/>
        </authorList>
    </citation>
    <scope>NUCLEOTIDE SEQUENCE [LARGE SCALE GENOMIC DNA]</scope>
    <source>
        <strain evidence="2 3">DSM 22958</strain>
    </source>
</reference>
<feature type="transmembrane region" description="Helical" evidence="1">
    <location>
        <begin position="465"/>
        <end position="487"/>
    </location>
</feature>
<feature type="transmembrane region" description="Helical" evidence="1">
    <location>
        <begin position="363"/>
        <end position="383"/>
    </location>
</feature>
<dbReference type="GO" id="GO:0005886">
    <property type="term" value="C:plasma membrane"/>
    <property type="evidence" value="ECO:0007669"/>
    <property type="project" value="TreeGrafter"/>
</dbReference>
<dbReference type="PANTHER" id="PTHR32063">
    <property type="match status" value="1"/>
</dbReference>
<accession>A0A4R2GXN5</accession>
<name>A0A4R2GXN5_9HYPH</name>
<keyword evidence="1" id="KW-0472">Membrane</keyword>
<dbReference type="SUPFAM" id="SSF82866">
    <property type="entry name" value="Multidrug efflux transporter AcrB transmembrane domain"/>
    <property type="match status" value="2"/>
</dbReference>
<dbReference type="Gene3D" id="3.30.70.1440">
    <property type="entry name" value="Multidrug efflux transporter AcrB pore domain"/>
    <property type="match status" value="1"/>
</dbReference>
<dbReference type="Gene3D" id="3.30.70.1430">
    <property type="entry name" value="Multidrug efflux transporter AcrB pore domain"/>
    <property type="match status" value="2"/>
</dbReference>
<evidence type="ECO:0000256" key="1">
    <source>
        <dbReference type="SAM" id="Phobius"/>
    </source>
</evidence>
<feature type="transmembrane region" description="Helical" evidence="1">
    <location>
        <begin position="988"/>
        <end position="1009"/>
    </location>
</feature>
<dbReference type="EMBL" id="SLWL01000001">
    <property type="protein sequence ID" value="TCO16001.1"/>
    <property type="molecule type" value="Genomic_DNA"/>
</dbReference>
<gene>
    <name evidence="2" type="ORF">EV666_101251</name>
</gene>
<evidence type="ECO:0000313" key="3">
    <source>
        <dbReference type="Proteomes" id="UP000294881"/>
    </source>
</evidence>
<organism evidence="2 3">
    <name type="scientific">Camelimonas lactis</name>
    <dbReference type="NCBI Taxonomy" id="659006"/>
    <lineage>
        <taxon>Bacteria</taxon>
        <taxon>Pseudomonadati</taxon>
        <taxon>Pseudomonadota</taxon>
        <taxon>Alphaproteobacteria</taxon>
        <taxon>Hyphomicrobiales</taxon>
        <taxon>Chelatococcaceae</taxon>
        <taxon>Camelimonas</taxon>
    </lineage>
</organism>
<dbReference type="SUPFAM" id="SSF82693">
    <property type="entry name" value="Multidrug efflux transporter AcrB pore domain, PN1, PN2, PC1 and PC2 subdomains"/>
    <property type="match status" value="2"/>
</dbReference>
<dbReference type="Proteomes" id="UP000294881">
    <property type="component" value="Unassembled WGS sequence"/>
</dbReference>
<keyword evidence="1" id="KW-0812">Transmembrane</keyword>
<dbReference type="PANTHER" id="PTHR32063:SF18">
    <property type="entry name" value="CATION EFFLUX SYSTEM PROTEIN"/>
    <property type="match status" value="1"/>
</dbReference>
<dbReference type="OrthoDB" id="9798415at2"/>
<feature type="transmembrane region" description="Helical" evidence="1">
    <location>
        <begin position="425"/>
        <end position="453"/>
    </location>
</feature>
<comment type="caution">
    <text evidence="2">The sequence shown here is derived from an EMBL/GenBank/DDBJ whole genome shotgun (WGS) entry which is preliminary data.</text>
</comment>